<protein>
    <submittedName>
        <fullName>NADP-linked dimeric isocitrate dehydrogenase homolog</fullName>
        <ecNumber>1.1.1.41</ecNumber>
    </submittedName>
</protein>
<dbReference type="AlphaFoldDB" id="Q9UWG7"/>
<keyword id="KW-0903">Direct protein sequencing</keyword>
<proteinExistence type="evidence at protein level"/>
<dbReference type="BRENDA" id="1.1.1.42">
    <property type="organism ID" value="6163"/>
</dbReference>
<reference key="1">
    <citation type="journal article" date="1995" name="FEMS Microbiol. Lett.">
        <title>Isocitrate dehydrogenases from Haloferax volcanii and Sulfolobus solfataricus: enzyme purification, characterisation and N-terminal sequence.</title>
        <authorList>
            <person name="Camacho M.L."/>
            <person name="Brown R.A."/>
            <person name="Bonete M.J."/>
            <person name="Danson M.J."/>
            <person name="Hough D.W."/>
        </authorList>
    </citation>
    <scope>PROTEIN SEQUENCE</scope>
</reference>
<dbReference type="EC" id="1.1.1.41"/>
<accession>Q9UWG7</accession>
<organism>
    <name type="scientific">Saccharolobus solfataricus</name>
    <name type="common">Sulfolobus solfataricus</name>
    <dbReference type="NCBI Taxonomy" id="2287"/>
    <lineage>
        <taxon>Archaea</taxon>
        <taxon>Thermoproteota</taxon>
        <taxon>Thermoprotei</taxon>
        <taxon>Sulfolobales</taxon>
        <taxon>Sulfolobaceae</taxon>
        <taxon>Saccharolobus</taxon>
    </lineage>
</organism>
<name>Q9UWG7_SACSO</name>
<dbReference type="GO" id="GO:0004449">
    <property type="term" value="F:isocitrate dehydrogenase (NAD+) activity"/>
    <property type="evidence" value="ECO:0007669"/>
    <property type="project" value="UniProtKB-EC"/>
</dbReference>
<sequence length="26" mass="2953">QKIPEDGEVIKFENGLIVPKPIILYV</sequence>